<keyword evidence="1" id="KW-0238">DNA-binding</keyword>
<feature type="transmembrane region" description="Helical" evidence="2">
    <location>
        <begin position="175"/>
        <end position="193"/>
    </location>
</feature>
<proteinExistence type="predicted"/>
<dbReference type="Gene3D" id="1.10.260.40">
    <property type="entry name" value="lambda repressor-like DNA-binding domains"/>
    <property type="match status" value="1"/>
</dbReference>
<reference evidence="4" key="1">
    <citation type="submission" date="2020-10" db="EMBL/GenBank/DDBJ databases">
        <authorList>
            <person name="Gilroy R."/>
        </authorList>
    </citation>
    <scope>NUCLEOTIDE SEQUENCE</scope>
    <source>
        <strain evidence="4">1748</strain>
    </source>
</reference>
<dbReference type="EMBL" id="JADING010000054">
    <property type="protein sequence ID" value="MBO8414220.1"/>
    <property type="molecule type" value="Genomic_DNA"/>
</dbReference>
<evidence type="ECO:0000259" key="3">
    <source>
        <dbReference type="PROSITE" id="PS50943"/>
    </source>
</evidence>
<feature type="domain" description="HTH cro/C1-type" evidence="3">
    <location>
        <begin position="16"/>
        <end position="70"/>
    </location>
</feature>
<keyword evidence="2" id="KW-0812">Transmembrane</keyword>
<dbReference type="PROSITE" id="PS50943">
    <property type="entry name" value="HTH_CROC1"/>
    <property type="match status" value="1"/>
</dbReference>
<dbReference type="AlphaFoldDB" id="A0A9D9GSK8"/>
<evidence type="ECO:0000313" key="4">
    <source>
        <dbReference type="EMBL" id="MBO8414220.1"/>
    </source>
</evidence>
<feature type="transmembrane region" description="Helical" evidence="2">
    <location>
        <begin position="88"/>
        <end position="108"/>
    </location>
</feature>
<keyword evidence="2" id="KW-1133">Transmembrane helix</keyword>
<dbReference type="InterPro" id="IPR001387">
    <property type="entry name" value="Cro/C1-type_HTH"/>
</dbReference>
<dbReference type="CDD" id="cd00093">
    <property type="entry name" value="HTH_XRE"/>
    <property type="match status" value="1"/>
</dbReference>
<protein>
    <submittedName>
        <fullName evidence="4">Helix-turn-helix transcriptional regulator</fullName>
    </submittedName>
</protein>
<dbReference type="Proteomes" id="UP000823629">
    <property type="component" value="Unassembled WGS sequence"/>
</dbReference>
<evidence type="ECO:0000313" key="5">
    <source>
        <dbReference type="Proteomes" id="UP000823629"/>
    </source>
</evidence>
<dbReference type="PANTHER" id="PTHR46558:SF15">
    <property type="entry name" value="HELIX-TURN-HELIX DOMAIN PROTEIN"/>
    <property type="match status" value="1"/>
</dbReference>
<dbReference type="PANTHER" id="PTHR46558">
    <property type="entry name" value="TRACRIPTIONAL REGULATORY PROTEIN-RELATED-RELATED"/>
    <property type="match status" value="1"/>
</dbReference>
<accession>A0A9D9GSK8</accession>
<dbReference type="Pfam" id="PF01381">
    <property type="entry name" value="HTH_3"/>
    <property type="match status" value="1"/>
</dbReference>
<evidence type="ECO:0000256" key="2">
    <source>
        <dbReference type="SAM" id="Phobius"/>
    </source>
</evidence>
<sequence>MSTKIPNIKSIVAKNLVKYRKQANMTQQQLADKIHYSDKAVSKWERGEALPDVYIMRLIAEVLGIELEDLLHQETSIEKFYTFTRNRLVIAMLSVLLVWLLAMISYVLMEIIAPKQLDSYLAFIVAIPISFIVALVFNNLWGARIYNLIIVSGLTWSTALSLVCCLTTVAENIWYLYLIAAIFQIIIIVWYLLDFDKLKKHQKQKQNISINDLTENLEEEKEETK</sequence>
<organism evidence="4 5">
    <name type="scientific">Candidatus Scatoplasma merdavium</name>
    <dbReference type="NCBI Taxonomy" id="2840932"/>
    <lineage>
        <taxon>Bacteria</taxon>
        <taxon>Bacillati</taxon>
        <taxon>Bacillota</taxon>
        <taxon>Bacilli</taxon>
        <taxon>Bacillales</taxon>
        <taxon>Candidatus Scatoplasma</taxon>
    </lineage>
</organism>
<feature type="transmembrane region" description="Helical" evidence="2">
    <location>
        <begin position="148"/>
        <end position="169"/>
    </location>
</feature>
<evidence type="ECO:0000256" key="1">
    <source>
        <dbReference type="ARBA" id="ARBA00023125"/>
    </source>
</evidence>
<dbReference type="InterPro" id="IPR010982">
    <property type="entry name" value="Lambda_DNA-bd_dom_sf"/>
</dbReference>
<keyword evidence="2" id="KW-0472">Membrane</keyword>
<dbReference type="GO" id="GO:0003677">
    <property type="term" value="F:DNA binding"/>
    <property type="evidence" value="ECO:0007669"/>
    <property type="project" value="UniProtKB-KW"/>
</dbReference>
<reference evidence="4" key="2">
    <citation type="journal article" date="2021" name="PeerJ">
        <title>Extensive microbial diversity within the chicken gut microbiome revealed by metagenomics and culture.</title>
        <authorList>
            <person name="Gilroy R."/>
            <person name="Ravi A."/>
            <person name="Getino M."/>
            <person name="Pursley I."/>
            <person name="Horton D.L."/>
            <person name="Alikhan N.F."/>
            <person name="Baker D."/>
            <person name="Gharbi K."/>
            <person name="Hall N."/>
            <person name="Watson M."/>
            <person name="Adriaenssens E.M."/>
            <person name="Foster-Nyarko E."/>
            <person name="Jarju S."/>
            <person name="Secka A."/>
            <person name="Antonio M."/>
            <person name="Oren A."/>
            <person name="Chaudhuri R.R."/>
            <person name="La Ragione R."/>
            <person name="Hildebrand F."/>
            <person name="Pallen M.J."/>
        </authorList>
    </citation>
    <scope>NUCLEOTIDE SEQUENCE</scope>
    <source>
        <strain evidence="4">1748</strain>
    </source>
</reference>
<feature type="transmembrane region" description="Helical" evidence="2">
    <location>
        <begin position="120"/>
        <end position="141"/>
    </location>
</feature>
<dbReference type="SMART" id="SM00530">
    <property type="entry name" value="HTH_XRE"/>
    <property type="match status" value="1"/>
</dbReference>
<gene>
    <name evidence="4" type="ORF">IAC78_01900</name>
</gene>
<name>A0A9D9GSK8_9BACL</name>
<comment type="caution">
    <text evidence="4">The sequence shown here is derived from an EMBL/GenBank/DDBJ whole genome shotgun (WGS) entry which is preliminary data.</text>
</comment>
<dbReference type="SUPFAM" id="SSF47413">
    <property type="entry name" value="lambda repressor-like DNA-binding domains"/>
    <property type="match status" value="1"/>
</dbReference>